<dbReference type="AlphaFoldDB" id="A0A1U9Z2L2"/>
<dbReference type="EMBL" id="CP020330">
    <property type="protein sequence ID" value="AQZ51931.1"/>
    <property type="molecule type" value="Genomic_DNA"/>
</dbReference>
<dbReference type="RefSeq" id="WP_018066426.1">
    <property type="nucleotide sequence ID" value="NZ_AQWH01000023.1"/>
</dbReference>
<evidence type="ECO:0000313" key="2">
    <source>
        <dbReference type="Proteomes" id="UP000191135"/>
    </source>
</evidence>
<gene>
    <name evidence="1" type="ORF">Mame_02605</name>
</gene>
<dbReference type="STRING" id="1122214.Mame_02605"/>
<dbReference type="Proteomes" id="UP000191135">
    <property type="component" value="Chromosome"/>
</dbReference>
<protein>
    <submittedName>
        <fullName evidence="1">Uncharacterized protein</fullName>
    </submittedName>
</protein>
<evidence type="ECO:0000313" key="1">
    <source>
        <dbReference type="EMBL" id="AQZ51931.1"/>
    </source>
</evidence>
<reference evidence="1 2" key="1">
    <citation type="submission" date="2017-03" db="EMBL/GenBank/DDBJ databases">
        <title>Foreign affairs: Plasmid Transfer between Roseobacters and Rhizobia.</title>
        <authorList>
            <person name="Bartling P."/>
            <person name="Bunk B."/>
            <person name="Overmann J."/>
            <person name="Brinkmann H."/>
            <person name="Petersen J."/>
        </authorList>
    </citation>
    <scope>NUCLEOTIDE SEQUENCE [LARGE SCALE GENOMIC DNA]</scope>
    <source>
        <strain evidence="1 2">MACL11</strain>
    </source>
</reference>
<name>A0A1U9Z2L2_9HYPH</name>
<dbReference type="KEGG" id="mmed:Mame_02605"/>
<dbReference type="OrthoDB" id="7605594at2"/>
<accession>A0A1U9Z2L2</accession>
<proteinExistence type="predicted"/>
<keyword evidence="2" id="KW-1185">Reference proteome</keyword>
<organism evidence="1 2">
    <name type="scientific">Martelella mediterranea DSM 17316</name>
    <dbReference type="NCBI Taxonomy" id="1122214"/>
    <lineage>
        <taxon>Bacteria</taxon>
        <taxon>Pseudomonadati</taxon>
        <taxon>Pseudomonadota</taxon>
        <taxon>Alphaproteobacteria</taxon>
        <taxon>Hyphomicrobiales</taxon>
        <taxon>Aurantimonadaceae</taxon>
        <taxon>Martelella</taxon>
    </lineage>
</organism>
<sequence length="90" mass="10170">MSGRRHMPETGFIVPIVTDRAVLRFVERFHGIDVETMRLMIQRRCVDGVRYGASAVISDGAKFILRGDTVVSCYPKHWPSRDYREGGADG</sequence>